<dbReference type="Proteomes" id="UP000318538">
    <property type="component" value="Chromosome"/>
</dbReference>
<sequence length="123" mass="13130">MEGPSRVDETGKGARKGCFHRRDPIPSLASLPIVYANAAVRKDKSSDKRFHLSTDHGGSGGPIGDNHYNRYPSLMNFAPNGGGWGKSRKNAWSDHGEKGSHRRRKKTGAGSANCGADALSALV</sequence>
<feature type="region of interest" description="Disordered" evidence="1">
    <location>
        <begin position="1"/>
        <end position="22"/>
    </location>
</feature>
<feature type="compositionally biased region" description="Basic and acidic residues" evidence="1">
    <location>
        <begin position="1"/>
        <end position="12"/>
    </location>
</feature>
<accession>A0A517N8U4</accession>
<proteinExistence type="predicted"/>
<name>A0A517N8U4_9BACT</name>
<feature type="region of interest" description="Disordered" evidence="1">
    <location>
        <begin position="42"/>
        <end position="123"/>
    </location>
</feature>
<dbReference type="AlphaFoldDB" id="A0A517N8U4"/>
<evidence type="ECO:0000313" key="3">
    <source>
        <dbReference type="Proteomes" id="UP000318538"/>
    </source>
</evidence>
<evidence type="ECO:0000256" key="1">
    <source>
        <dbReference type="SAM" id="MobiDB-lite"/>
    </source>
</evidence>
<organism evidence="2 3">
    <name type="scientific">Rubripirellula lacrimiformis</name>
    <dbReference type="NCBI Taxonomy" id="1930273"/>
    <lineage>
        <taxon>Bacteria</taxon>
        <taxon>Pseudomonadati</taxon>
        <taxon>Planctomycetota</taxon>
        <taxon>Planctomycetia</taxon>
        <taxon>Pirellulales</taxon>
        <taxon>Pirellulaceae</taxon>
        <taxon>Rubripirellula</taxon>
    </lineage>
</organism>
<feature type="compositionally biased region" description="Basic and acidic residues" evidence="1">
    <location>
        <begin position="42"/>
        <end position="54"/>
    </location>
</feature>
<reference evidence="2 3" key="1">
    <citation type="submission" date="2019-02" db="EMBL/GenBank/DDBJ databases">
        <title>Deep-cultivation of Planctomycetes and their phenomic and genomic characterization uncovers novel biology.</title>
        <authorList>
            <person name="Wiegand S."/>
            <person name="Jogler M."/>
            <person name="Boedeker C."/>
            <person name="Pinto D."/>
            <person name="Vollmers J."/>
            <person name="Rivas-Marin E."/>
            <person name="Kohn T."/>
            <person name="Peeters S.H."/>
            <person name="Heuer A."/>
            <person name="Rast P."/>
            <person name="Oberbeckmann S."/>
            <person name="Bunk B."/>
            <person name="Jeske O."/>
            <person name="Meyerdierks A."/>
            <person name="Storesund J.E."/>
            <person name="Kallscheuer N."/>
            <person name="Luecker S."/>
            <person name="Lage O.M."/>
            <person name="Pohl T."/>
            <person name="Merkel B.J."/>
            <person name="Hornburger P."/>
            <person name="Mueller R.-W."/>
            <person name="Bruemmer F."/>
            <person name="Labrenz M."/>
            <person name="Spormann A.M."/>
            <person name="Op den Camp H."/>
            <person name="Overmann J."/>
            <person name="Amann R."/>
            <person name="Jetten M.S.M."/>
            <person name="Mascher T."/>
            <person name="Medema M.H."/>
            <person name="Devos D.P."/>
            <person name="Kaster A.-K."/>
            <person name="Ovreas L."/>
            <person name="Rohde M."/>
            <person name="Galperin M.Y."/>
            <person name="Jogler C."/>
        </authorList>
    </citation>
    <scope>NUCLEOTIDE SEQUENCE [LARGE SCALE GENOMIC DNA]</scope>
    <source>
        <strain evidence="2 3">K22_7</strain>
    </source>
</reference>
<evidence type="ECO:0000313" key="2">
    <source>
        <dbReference type="EMBL" id="QDT03556.1"/>
    </source>
</evidence>
<protein>
    <submittedName>
        <fullName evidence="2">Uncharacterized protein</fullName>
    </submittedName>
</protein>
<keyword evidence="3" id="KW-1185">Reference proteome</keyword>
<gene>
    <name evidence="2" type="ORF">K227x_19400</name>
</gene>
<dbReference type="EMBL" id="CP036525">
    <property type="protein sequence ID" value="QDT03556.1"/>
    <property type="molecule type" value="Genomic_DNA"/>
</dbReference>
<dbReference type="KEGG" id="rlc:K227x_19400"/>